<gene>
    <name evidence="2" type="ORF">BT96DRAFT_987941</name>
</gene>
<proteinExistence type="predicted"/>
<dbReference type="Pfam" id="PF12937">
    <property type="entry name" value="F-box-like"/>
    <property type="match status" value="1"/>
</dbReference>
<organism evidence="2 3">
    <name type="scientific">Gymnopus androsaceus JB14</name>
    <dbReference type="NCBI Taxonomy" id="1447944"/>
    <lineage>
        <taxon>Eukaryota</taxon>
        <taxon>Fungi</taxon>
        <taxon>Dikarya</taxon>
        <taxon>Basidiomycota</taxon>
        <taxon>Agaricomycotina</taxon>
        <taxon>Agaricomycetes</taxon>
        <taxon>Agaricomycetidae</taxon>
        <taxon>Agaricales</taxon>
        <taxon>Marasmiineae</taxon>
        <taxon>Omphalotaceae</taxon>
        <taxon>Gymnopus</taxon>
    </lineage>
</organism>
<dbReference type="Gene3D" id="1.20.1280.50">
    <property type="match status" value="1"/>
</dbReference>
<reference evidence="2" key="1">
    <citation type="journal article" date="2019" name="Environ. Microbiol.">
        <title>Fungal ecological strategies reflected in gene transcription - a case study of two litter decomposers.</title>
        <authorList>
            <person name="Barbi F."/>
            <person name="Kohler A."/>
            <person name="Barry K."/>
            <person name="Baskaran P."/>
            <person name="Daum C."/>
            <person name="Fauchery L."/>
            <person name="Ihrmark K."/>
            <person name="Kuo A."/>
            <person name="LaButti K."/>
            <person name="Lipzen A."/>
            <person name="Morin E."/>
            <person name="Grigoriev I.V."/>
            <person name="Henrissat B."/>
            <person name="Lindahl B."/>
            <person name="Martin F."/>
        </authorList>
    </citation>
    <scope>NUCLEOTIDE SEQUENCE</scope>
    <source>
        <strain evidence="2">JB14</strain>
    </source>
</reference>
<feature type="domain" description="F-box" evidence="1">
    <location>
        <begin position="76"/>
        <end position="133"/>
    </location>
</feature>
<dbReference type="OrthoDB" id="3057283at2759"/>
<dbReference type="AlphaFoldDB" id="A0A6A4I5G7"/>
<evidence type="ECO:0000259" key="1">
    <source>
        <dbReference type="Pfam" id="PF12937"/>
    </source>
</evidence>
<accession>A0A6A4I5G7</accession>
<sequence>MLCEKCKSTIHKAPPSISSEDIHHLLRSGDVLSHEDRMNINAQIRRLYAEIIFLENKKKFSQSLQEGCKSLLAPVRRLPTEILDRIFSLFGARNANRIGDLNAAHLPGLTIMAVCSRWRSVAASCSALWSNINLFGYFNLEQHVAPLKGLRRTRIRTSHRNFGFRGSEMETYHIGYGTVFTASSGRSSFFILSIAFRETSSLLESLYLLNWRDAEVLAKFCNARKLCKLGFRGGLVTQVDVNGGLDVFPRTQIKHLDVQITKSNHRNALNLLALWPNLDSLTYSFDRNMPTLTGIIPPQTSASASSLEVILMGAQGQPNSIGAFLDSSHFPALKHMSIDFHTQNGKQTEQFIRINAEKIAWPEKKFTEFLLRSQCSLTSLEITDAVISDVDLIDLFKHTPLLHRFSFYQHPRQAVPAILVEKIKPATIKLPPLTMVFIESLHAFVLEGGRGLNMYKFGKAILPKLQHLSLMVLSDWFDDDQLFVDVVCSRWIPEGEGIGVDCLKSVELKVWGRILDEKVYEPLAKLDGQGMRVELSSGMPDSESLTI</sequence>
<dbReference type="InterPro" id="IPR001810">
    <property type="entry name" value="F-box_dom"/>
</dbReference>
<keyword evidence="3" id="KW-1185">Reference proteome</keyword>
<name>A0A6A4I5G7_9AGAR</name>
<evidence type="ECO:0000313" key="3">
    <source>
        <dbReference type="Proteomes" id="UP000799118"/>
    </source>
</evidence>
<evidence type="ECO:0000313" key="2">
    <source>
        <dbReference type="EMBL" id="KAE9405959.1"/>
    </source>
</evidence>
<dbReference type="InterPro" id="IPR032675">
    <property type="entry name" value="LRR_dom_sf"/>
</dbReference>
<dbReference type="Gene3D" id="3.80.10.10">
    <property type="entry name" value="Ribonuclease Inhibitor"/>
    <property type="match status" value="1"/>
</dbReference>
<dbReference type="Proteomes" id="UP000799118">
    <property type="component" value="Unassembled WGS sequence"/>
</dbReference>
<dbReference type="EMBL" id="ML769405">
    <property type="protein sequence ID" value="KAE9405959.1"/>
    <property type="molecule type" value="Genomic_DNA"/>
</dbReference>
<protein>
    <recommendedName>
        <fullName evidence="1">F-box domain-containing protein</fullName>
    </recommendedName>
</protein>